<accession>A0A9P5I9P0</accession>
<organism evidence="1 2">
    <name type="scientific">Botrytis byssoidea</name>
    <dbReference type="NCBI Taxonomy" id="139641"/>
    <lineage>
        <taxon>Eukaryota</taxon>
        <taxon>Fungi</taxon>
        <taxon>Dikarya</taxon>
        <taxon>Ascomycota</taxon>
        <taxon>Pezizomycotina</taxon>
        <taxon>Leotiomycetes</taxon>
        <taxon>Helotiales</taxon>
        <taxon>Sclerotiniaceae</taxon>
        <taxon>Botrytis</taxon>
    </lineage>
</organism>
<comment type="caution">
    <text evidence="1">The sequence shown here is derived from an EMBL/GenBank/DDBJ whole genome shotgun (WGS) entry which is preliminary data.</text>
</comment>
<gene>
    <name evidence="1" type="ORF">EAE97_008252</name>
</gene>
<protein>
    <submittedName>
        <fullName evidence="1">Uncharacterized protein</fullName>
    </submittedName>
</protein>
<name>A0A9P5I9P0_9HELO</name>
<dbReference type="Proteomes" id="UP000710849">
    <property type="component" value="Unassembled WGS sequence"/>
</dbReference>
<keyword evidence="2" id="KW-1185">Reference proteome</keyword>
<sequence length="118" mass="12903">MNLQVLWCLGKIWHYNLIRMSKDVGSILFDCGNSCTGSSLYPYVEWLDPVVSLAPGSVVRVPLTTTVPFVVTLAQLSTVSLDIVGTRSAAVDEFACQSVKVFSSWFDHEIGCGQRATT</sequence>
<dbReference type="AlphaFoldDB" id="A0A9P5I9P0"/>
<dbReference type="RefSeq" id="XP_038730446.1">
    <property type="nucleotide sequence ID" value="XM_038878766.1"/>
</dbReference>
<proteinExistence type="predicted"/>
<reference evidence="1 2" key="1">
    <citation type="journal article" date="2020" name="Genome Biol. Evol.">
        <title>Comparative genomics of Sclerotiniaceae.</title>
        <authorList>
            <person name="Valero Jimenez C.A."/>
            <person name="Steentjes M."/>
            <person name="Scholten O.E."/>
            <person name="Van Kan J.A.L."/>
        </authorList>
    </citation>
    <scope>NUCLEOTIDE SEQUENCE [LARGE SCALE GENOMIC DNA]</scope>
    <source>
        <strain evidence="1 2">MUCL 94</strain>
    </source>
</reference>
<dbReference type="EMBL" id="RCSW01000017">
    <property type="protein sequence ID" value="KAF7935345.1"/>
    <property type="molecule type" value="Genomic_DNA"/>
</dbReference>
<dbReference type="GeneID" id="62151840"/>
<evidence type="ECO:0000313" key="1">
    <source>
        <dbReference type="EMBL" id="KAF7935345.1"/>
    </source>
</evidence>
<evidence type="ECO:0000313" key="2">
    <source>
        <dbReference type="Proteomes" id="UP000710849"/>
    </source>
</evidence>